<dbReference type="AlphaFoldDB" id="A0A9N8ZCH5"/>
<dbReference type="EMBL" id="CAJVPK010000282">
    <property type="protein sequence ID" value="CAG8488163.1"/>
    <property type="molecule type" value="Genomic_DNA"/>
</dbReference>
<evidence type="ECO:0000313" key="2">
    <source>
        <dbReference type="Proteomes" id="UP000789706"/>
    </source>
</evidence>
<organism evidence="1 2">
    <name type="scientific">Diversispora eburnea</name>
    <dbReference type="NCBI Taxonomy" id="1213867"/>
    <lineage>
        <taxon>Eukaryota</taxon>
        <taxon>Fungi</taxon>
        <taxon>Fungi incertae sedis</taxon>
        <taxon>Mucoromycota</taxon>
        <taxon>Glomeromycotina</taxon>
        <taxon>Glomeromycetes</taxon>
        <taxon>Diversisporales</taxon>
        <taxon>Diversisporaceae</taxon>
        <taxon>Diversispora</taxon>
    </lineage>
</organism>
<sequence>MTATHLPADCLDMIFKNLEMDRNSLYSSILVNKSWCQSAIQILWNRNSISQEDYQLINLSSNLSNLSHSCLFNYPSFLRYLNANNLTSAIWDFTEIFDIHIKLRMNVERLIYGLIARTNGLKLLCVSSPEQYKELQCRGYTFNLEFINFLTSSNISLNNLQCIEIRDHERGDKELQEELIDGLCKLIKFQKCLKIFRIEQCKFGLDKIINTLEEYQFRNLINVTFTLCHFDNCNSLKGLSECEVLNNIHFENCSGLRIQLVETLGKNIFKVIYSQVTATNCLL</sequence>
<proteinExistence type="predicted"/>
<name>A0A9N8ZCH5_9GLOM</name>
<comment type="caution">
    <text evidence="1">The sequence shown here is derived from an EMBL/GenBank/DDBJ whole genome shotgun (WGS) entry which is preliminary data.</text>
</comment>
<dbReference type="Proteomes" id="UP000789706">
    <property type="component" value="Unassembled WGS sequence"/>
</dbReference>
<protein>
    <submittedName>
        <fullName evidence="1">5423_t:CDS:1</fullName>
    </submittedName>
</protein>
<reference evidence="1" key="1">
    <citation type="submission" date="2021-06" db="EMBL/GenBank/DDBJ databases">
        <authorList>
            <person name="Kallberg Y."/>
            <person name="Tangrot J."/>
            <person name="Rosling A."/>
        </authorList>
    </citation>
    <scope>NUCLEOTIDE SEQUENCE</scope>
    <source>
        <strain evidence="1">AZ414A</strain>
    </source>
</reference>
<dbReference type="OrthoDB" id="2351154at2759"/>
<accession>A0A9N8ZCH5</accession>
<evidence type="ECO:0000313" key="1">
    <source>
        <dbReference type="EMBL" id="CAG8488163.1"/>
    </source>
</evidence>
<gene>
    <name evidence="1" type="ORF">DEBURN_LOCUS4028</name>
</gene>
<keyword evidence="2" id="KW-1185">Reference proteome</keyword>